<dbReference type="SMART" id="SM00220">
    <property type="entry name" value="S_TKc"/>
    <property type="match status" value="1"/>
</dbReference>
<dbReference type="CDD" id="cd14014">
    <property type="entry name" value="STKc_PknB_like"/>
    <property type="match status" value="1"/>
</dbReference>
<name>A0ABW7Z1S7_9ACTN</name>
<feature type="transmembrane region" description="Helical" evidence="5">
    <location>
        <begin position="294"/>
        <end position="313"/>
    </location>
</feature>
<dbReference type="GO" id="GO:0004674">
    <property type="term" value="F:protein serine/threonine kinase activity"/>
    <property type="evidence" value="ECO:0007669"/>
    <property type="project" value="UniProtKB-EC"/>
</dbReference>
<dbReference type="RefSeq" id="WP_397086588.1">
    <property type="nucleotide sequence ID" value="NZ_JBITGY010000008.1"/>
</dbReference>
<proteinExistence type="predicted"/>
<evidence type="ECO:0000256" key="4">
    <source>
        <dbReference type="ARBA" id="ARBA00022840"/>
    </source>
</evidence>
<feature type="domain" description="Protein kinase" evidence="6">
    <location>
        <begin position="17"/>
        <end position="262"/>
    </location>
</feature>
<keyword evidence="5" id="KW-1133">Transmembrane helix</keyword>
<keyword evidence="8" id="KW-1185">Reference proteome</keyword>
<evidence type="ECO:0000256" key="2">
    <source>
        <dbReference type="ARBA" id="ARBA00022741"/>
    </source>
</evidence>
<organism evidence="7 8">
    <name type="scientific">Nonomuraea typhae</name>
    <dbReference type="NCBI Taxonomy" id="2603600"/>
    <lineage>
        <taxon>Bacteria</taxon>
        <taxon>Bacillati</taxon>
        <taxon>Actinomycetota</taxon>
        <taxon>Actinomycetes</taxon>
        <taxon>Streptosporangiales</taxon>
        <taxon>Streptosporangiaceae</taxon>
        <taxon>Nonomuraea</taxon>
    </lineage>
</organism>
<keyword evidence="5" id="KW-0812">Transmembrane</keyword>
<keyword evidence="4" id="KW-0067">ATP-binding</keyword>
<dbReference type="SUPFAM" id="SSF56112">
    <property type="entry name" value="Protein kinase-like (PK-like)"/>
    <property type="match status" value="1"/>
</dbReference>
<evidence type="ECO:0000259" key="6">
    <source>
        <dbReference type="PROSITE" id="PS50011"/>
    </source>
</evidence>
<accession>A0ABW7Z1S7</accession>
<dbReference type="InterPro" id="IPR011009">
    <property type="entry name" value="Kinase-like_dom_sf"/>
</dbReference>
<keyword evidence="5" id="KW-0472">Membrane</keyword>
<keyword evidence="3 7" id="KW-0418">Kinase</keyword>
<dbReference type="PROSITE" id="PS00108">
    <property type="entry name" value="PROTEIN_KINASE_ST"/>
    <property type="match status" value="1"/>
</dbReference>
<protein>
    <submittedName>
        <fullName evidence="7">Serine/threonine-protein kinase</fullName>
        <ecNumber evidence="7">2.7.11.1</ecNumber>
    </submittedName>
</protein>
<evidence type="ECO:0000313" key="8">
    <source>
        <dbReference type="Proteomes" id="UP001612741"/>
    </source>
</evidence>
<dbReference type="PANTHER" id="PTHR43289">
    <property type="entry name" value="MITOGEN-ACTIVATED PROTEIN KINASE KINASE KINASE 20-RELATED"/>
    <property type="match status" value="1"/>
</dbReference>
<dbReference type="InterPro" id="IPR008271">
    <property type="entry name" value="Ser/Thr_kinase_AS"/>
</dbReference>
<dbReference type="Proteomes" id="UP001612741">
    <property type="component" value="Unassembled WGS sequence"/>
</dbReference>
<evidence type="ECO:0000313" key="7">
    <source>
        <dbReference type="EMBL" id="MFI6501785.1"/>
    </source>
</evidence>
<dbReference type="Pfam" id="PF00069">
    <property type="entry name" value="Pkinase"/>
    <property type="match status" value="1"/>
</dbReference>
<keyword evidence="2" id="KW-0547">Nucleotide-binding</keyword>
<evidence type="ECO:0000256" key="3">
    <source>
        <dbReference type="ARBA" id="ARBA00022777"/>
    </source>
</evidence>
<evidence type="ECO:0000256" key="5">
    <source>
        <dbReference type="SAM" id="Phobius"/>
    </source>
</evidence>
<sequence>MTVQPLRSGDPPAVGPYRLAGRLGVGGQGTVYLAYDAAGSQVAVKVPHRGRGEAGRRRLRHEFEVLRRVSGFCTARLLDADMTGGLPYLVTEYVAGPSLFALIRESGPRGGTELERLAIATATALAAIHRAGIVHGDVKPQNILLGADGPRIIDFSVAHDAATVTGGSAPVGTPAFMAPEQLSGGGAGVAADVFAWGATMVYAATGAYPFGGGASAEVLYRVLHTEPDLGALEGALRTLVASCLAKDPARRPSAQDLVHHIMDQGRDDSPTLAVPRQGGGFPAPVQAARRARPYLVAAAVAVLVVAGVLAWLLRPGGEPPAVVRPPAYAEEARRQAETAFETVHGFDYRTLDADYKRVRENVYGRAGQELAAQLVKDAPWIRKNKAVRTGVPGGSGIVVASADRVAVLVYGEVTLTTGGKNPQHAFRPQVMEMLLVGDVWRLEHIWPRAPEPDSVEQAEGEWPADSARAMMSAAGAARAVGFDESSDATRATLLALGTDGTLTRLTVVRTGTAFTVESRKNLTPG</sequence>
<keyword evidence="1 7" id="KW-0808">Transferase</keyword>
<evidence type="ECO:0000256" key="1">
    <source>
        <dbReference type="ARBA" id="ARBA00022679"/>
    </source>
</evidence>
<reference evidence="7 8" key="1">
    <citation type="submission" date="2024-10" db="EMBL/GenBank/DDBJ databases">
        <title>The Natural Products Discovery Center: Release of the First 8490 Sequenced Strains for Exploring Actinobacteria Biosynthetic Diversity.</title>
        <authorList>
            <person name="Kalkreuter E."/>
            <person name="Kautsar S.A."/>
            <person name="Yang D."/>
            <person name="Bader C.D."/>
            <person name="Teijaro C.N."/>
            <person name="Fluegel L."/>
            <person name="Davis C.M."/>
            <person name="Simpson J.R."/>
            <person name="Lauterbach L."/>
            <person name="Steele A.D."/>
            <person name="Gui C."/>
            <person name="Meng S."/>
            <person name="Li G."/>
            <person name="Viehrig K."/>
            <person name="Ye F."/>
            <person name="Su P."/>
            <person name="Kiefer A.F."/>
            <person name="Nichols A."/>
            <person name="Cepeda A.J."/>
            <person name="Yan W."/>
            <person name="Fan B."/>
            <person name="Jiang Y."/>
            <person name="Adhikari A."/>
            <person name="Zheng C.-J."/>
            <person name="Schuster L."/>
            <person name="Cowan T.M."/>
            <person name="Smanski M.J."/>
            <person name="Chevrette M.G."/>
            <person name="De Carvalho L.P.S."/>
            <person name="Shen B."/>
        </authorList>
    </citation>
    <scope>NUCLEOTIDE SEQUENCE [LARGE SCALE GENOMIC DNA]</scope>
    <source>
        <strain evidence="7 8">NPDC050545</strain>
    </source>
</reference>
<comment type="caution">
    <text evidence="7">The sequence shown here is derived from an EMBL/GenBank/DDBJ whole genome shotgun (WGS) entry which is preliminary data.</text>
</comment>
<dbReference type="PROSITE" id="PS50011">
    <property type="entry name" value="PROTEIN_KINASE_DOM"/>
    <property type="match status" value="1"/>
</dbReference>
<dbReference type="Gene3D" id="3.30.200.20">
    <property type="entry name" value="Phosphorylase Kinase, domain 1"/>
    <property type="match status" value="1"/>
</dbReference>
<dbReference type="EC" id="2.7.11.1" evidence="7"/>
<dbReference type="PANTHER" id="PTHR43289:SF34">
    <property type="entry name" value="SERINE_THREONINE-PROTEIN KINASE YBDM-RELATED"/>
    <property type="match status" value="1"/>
</dbReference>
<dbReference type="EMBL" id="JBITGY010000008">
    <property type="protein sequence ID" value="MFI6501785.1"/>
    <property type="molecule type" value="Genomic_DNA"/>
</dbReference>
<dbReference type="InterPro" id="IPR000719">
    <property type="entry name" value="Prot_kinase_dom"/>
</dbReference>
<gene>
    <name evidence="7" type="ORF">ACIBG2_30700</name>
</gene>
<dbReference type="Gene3D" id="1.10.510.10">
    <property type="entry name" value="Transferase(Phosphotransferase) domain 1"/>
    <property type="match status" value="1"/>
</dbReference>